<feature type="region of interest" description="Disordered" evidence="20">
    <location>
        <begin position="662"/>
        <end position="705"/>
    </location>
</feature>
<dbReference type="GO" id="GO:0000287">
    <property type="term" value="F:magnesium ion binding"/>
    <property type="evidence" value="ECO:0007669"/>
    <property type="project" value="UniProtKB-UniRule"/>
</dbReference>
<comment type="catalytic activity">
    <reaction evidence="13 18">
        <text>ATP + H2O + phospholipidSide 1 = ADP + phosphate + phospholipidSide 2.</text>
        <dbReference type="EC" id="7.6.2.1"/>
    </reaction>
</comment>
<feature type="transmembrane region" description="Helical" evidence="18">
    <location>
        <begin position="1295"/>
        <end position="1316"/>
    </location>
</feature>
<feature type="domain" description="P-type ATPase C-terminal" evidence="22">
    <location>
        <begin position="1118"/>
        <end position="1364"/>
    </location>
</feature>
<dbReference type="GO" id="GO:0005886">
    <property type="term" value="C:plasma membrane"/>
    <property type="evidence" value="ECO:0007669"/>
    <property type="project" value="TreeGrafter"/>
</dbReference>
<keyword evidence="6 17" id="KW-0479">Metal-binding</keyword>
<keyword evidence="11 18" id="KW-1133">Transmembrane helix</keyword>
<feature type="compositionally biased region" description="Low complexity" evidence="20">
    <location>
        <begin position="244"/>
        <end position="254"/>
    </location>
</feature>
<comment type="caution">
    <text evidence="23">The sequence shown here is derived from an EMBL/GenBank/DDBJ whole genome shotgun (WGS) entry which is preliminary data.</text>
</comment>
<evidence type="ECO:0000256" key="6">
    <source>
        <dbReference type="ARBA" id="ARBA00022723"/>
    </source>
</evidence>
<feature type="binding site" evidence="16">
    <location>
        <position position="826"/>
    </location>
    <ligand>
        <name>ATP</name>
        <dbReference type="ChEBI" id="CHEBI:30616"/>
    </ligand>
</feature>
<feature type="transmembrane region" description="Helical" evidence="18">
    <location>
        <begin position="1181"/>
        <end position="1202"/>
    </location>
</feature>
<feature type="transmembrane region" description="Helical" evidence="18">
    <location>
        <begin position="1336"/>
        <end position="1355"/>
    </location>
</feature>
<dbReference type="InterPro" id="IPR001757">
    <property type="entry name" value="P_typ_ATPase"/>
</dbReference>
<evidence type="ECO:0000256" key="10">
    <source>
        <dbReference type="ARBA" id="ARBA00022967"/>
    </source>
</evidence>
<feature type="binding site" evidence="17">
    <location>
        <position position="635"/>
    </location>
    <ligand>
        <name>Mg(2+)</name>
        <dbReference type="ChEBI" id="CHEBI:18420"/>
    </ligand>
</feature>
<feature type="binding site" evidence="16">
    <location>
        <position position="785"/>
    </location>
    <ligand>
        <name>ATP</name>
        <dbReference type="ChEBI" id="CHEBI:30616"/>
    </ligand>
</feature>
<dbReference type="InterPro" id="IPR044492">
    <property type="entry name" value="P_typ_ATPase_HD_dom"/>
</dbReference>
<dbReference type="SFLD" id="SFLDG00002">
    <property type="entry name" value="C1.7:_P-type_atpase_like"/>
    <property type="match status" value="1"/>
</dbReference>
<feature type="coiled-coil region" evidence="19">
    <location>
        <begin position="1005"/>
        <end position="1032"/>
    </location>
</feature>
<dbReference type="Gene3D" id="3.40.50.1000">
    <property type="entry name" value="HAD superfamily/HAD-like"/>
    <property type="match status" value="2"/>
</dbReference>
<keyword evidence="19" id="KW-0175">Coiled coil</keyword>
<evidence type="ECO:0000256" key="1">
    <source>
        <dbReference type="ARBA" id="ARBA00004127"/>
    </source>
</evidence>
<dbReference type="GO" id="GO:0012505">
    <property type="term" value="C:endomembrane system"/>
    <property type="evidence" value="ECO:0007669"/>
    <property type="project" value="UniProtKB-SubCell"/>
</dbReference>
<feature type="compositionally biased region" description="Low complexity" evidence="20">
    <location>
        <begin position="1445"/>
        <end position="1454"/>
    </location>
</feature>
<evidence type="ECO:0000256" key="5">
    <source>
        <dbReference type="ARBA" id="ARBA00022692"/>
    </source>
</evidence>
<dbReference type="NCBIfam" id="TIGR01494">
    <property type="entry name" value="ATPase_P-type"/>
    <property type="match status" value="1"/>
</dbReference>
<feature type="compositionally biased region" description="Basic and acidic residues" evidence="20">
    <location>
        <begin position="1588"/>
        <end position="1601"/>
    </location>
</feature>
<feature type="compositionally biased region" description="Acidic residues" evidence="20">
    <location>
        <begin position="689"/>
        <end position="703"/>
    </location>
</feature>
<evidence type="ECO:0000313" key="23">
    <source>
        <dbReference type="EMBL" id="KAG2178588.1"/>
    </source>
</evidence>
<evidence type="ECO:0000256" key="20">
    <source>
        <dbReference type="SAM" id="MobiDB-lite"/>
    </source>
</evidence>
<feature type="region of interest" description="Disordered" evidence="20">
    <location>
        <begin position="21"/>
        <end position="44"/>
    </location>
</feature>
<dbReference type="InterPro" id="IPR023299">
    <property type="entry name" value="ATPase_P-typ_cyto_dom_N"/>
</dbReference>
<dbReference type="CDD" id="cd02073">
    <property type="entry name" value="P-type_ATPase_APLT_Dnf-like"/>
    <property type="match status" value="1"/>
</dbReference>
<evidence type="ECO:0000256" key="2">
    <source>
        <dbReference type="ARBA" id="ARBA00008109"/>
    </source>
</evidence>
<feature type="transmembrane region" description="Helical" evidence="18">
    <location>
        <begin position="1232"/>
        <end position="1254"/>
    </location>
</feature>
<dbReference type="GO" id="GO:0016887">
    <property type="term" value="F:ATP hydrolysis activity"/>
    <property type="evidence" value="ECO:0007669"/>
    <property type="project" value="InterPro"/>
</dbReference>
<feature type="binding site" evidence="16">
    <location>
        <position position="1095"/>
    </location>
    <ligand>
        <name>ATP</name>
        <dbReference type="ChEBI" id="CHEBI:30616"/>
    </ligand>
</feature>
<dbReference type="InterPro" id="IPR006539">
    <property type="entry name" value="P-type_ATPase_IV"/>
</dbReference>
<comment type="similarity">
    <text evidence="2 18">Belongs to the cation transport ATPase (P-type) (TC 3.A.3) family. Type IV subfamily.</text>
</comment>
<dbReference type="GO" id="GO:0045332">
    <property type="term" value="P:phospholipid translocation"/>
    <property type="evidence" value="ECO:0007669"/>
    <property type="project" value="TreeGrafter"/>
</dbReference>
<feature type="transmembrane region" description="Helical" evidence="18">
    <location>
        <begin position="557"/>
        <end position="575"/>
    </location>
</feature>
<dbReference type="Proteomes" id="UP000612746">
    <property type="component" value="Unassembled WGS sequence"/>
</dbReference>
<dbReference type="InterPro" id="IPR008250">
    <property type="entry name" value="ATPase_P-typ_transduc_dom_A_sf"/>
</dbReference>
<name>A0A8H7PRI9_9FUNG</name>
<gene>
    <name evidence="23" type="ORF">INT44_001741</name>
</gene>
<dbReference type="NCBIfam" id="TIGR01652">
    <property type="entry name" value="ATPase-Plipid"/>
    <property type="match status" value="1"/>
</dbReference>
<feature type="binding site" evidence="16">
    <location>
        <position position="1096"/>
    </location>
    <ligand>
        <name>ATP</name>
        <dbReference type="ChEBI" id="CHEBI:30616"/>
    </ligand>
</feature>
<dbReference type="SUPFAM" id="SSF81653">
    <property type="entry name" value="Calcium ATPase, transduction domain A"/>
    <property type="match status" value="1"/>
</dbReference>
<feature type="binding site" evidence="16">
    <location>
        <position position="974"/>
    </location>
    <ligand>
        <name>ATP</name>
        <dbReference type="ChEBI" id="CHEBI:30616"/>
    </ligand>
</feature>
<evidence type="ECO:0000256" key="7">
    <source>
        <dbReference type="ARBA" id="ARBA00022741"/>
    </source>
</evidence>
<feature type="region of interest" description="Disordered" evidence="20">
    <location>
        <begin position="225"/>
        <end position="268"/>
    </location>
</feature>
<feature type="binding site" evidence="16">
    <location>
        <position position="894"/>
    </location>
    <ligand>
        <name>ATP</name>
        <dbReference type="ChEBI" id="CHEBI:30616"/>
    </ligand>
</feature>
<evidence type="ECO:0000256" key="19">
    <source>
        <dbReference type="SAM" id="Coils"/>
    </source>
</evidence>
<evidence type="ECO:0000256" key="9">
    <source>
        <dbReference type="ARBA" id="ARBA00022842"/>
    </source>
</evidence>
<feature type="binding site" evidence="16">
    <location>
        <position position="635"/>
    </location>
    <ligand>
        <name>ATP</name>
        <dbReference type="ChEBI" id="CHEBI:30616"/>
    </ligand>
</feature>
<dbReference type="InterPro" id="IPR032631">
    <property type="entry name" value="P-type_ATPase_N"/>
</dbReference>
<evidence type="ECO:0000256" key="4">
    <source>
        <dbReference type="ARBA" id="ARBA00022553"/>
    </source>
</evidence>
<feature type="binding site" evidence="17">
    <location>
        <position position="633"/>
    </location>
    <ligand>
        <name>Mg(2+)</name>
        <dbReference type="ChEBI" id="CHEBI:18420"/>
    </ligand>
</feature>
<dbReference type="PANTHER" id="PTHR24092">
    <property type="entry name" value="PROBABLE PHOSPHOLIPID-TRANSPORTING ATPASE"/>
    <property type="match status" value="1"/>
</dbReference>
<protein>
    <recommendedName>
        <fullName evidence="18">Phospholipid-transporting ATPase</fullName>
        <ecNumber evidence="18">7.6.2.1</ecNumber>
    </recommendedName>
</protein>
<feature type="region of interest" description="Disordered" evidence="20">
    <location>
        <begin position="1555"/>
        <end position="1632"/>
    </location>
</feature>
<feature type="binding site" evidence="16">
    <location>
        <position position="850"/>
    </location>
    <ligand>
        <name>ATP</name>
        <dbReference type="ChEBI" id="CHEBI:30616"/>
    </ligand>
</feature>
<accession>A0A8H7PRI9</accession>
<feature type="transmembrane region" description="Helical" evidence="18">
    <location>
        <begin position="1150"/>
        <end position="1169"/>
    </location>
</feature>
<evidence type="ECO:0000256" key="15">
    <source>
        <dbReference type="PIRSR" id="PIRSR606539-1"/>
    </source>
</evidence>
<feature type="region of interest" description="Disordered" evidence="20">
    <location>
        <begin position="1381"/>
        <end position="1466"/>
    </location>
</feature>
<evidence type="ECO:0000256" key="11">
    <source>
        <dbReference type="ARBA" id="ARBA00022989"/>
    </source>
</evidence>
<keyword evidence="9 17" id="KW-0460">Magnesium</keyword>
<feature type="compositionally biased region" description="Polar residues" evidence="20">
    <location>
        <begin position="255"/>
        <end position="268"/>
    </location>
</feature>
<feature type="binding site" evidence="17">
    <location>
        <position position="1096"/>
    </location>
    <ligand>
        <name>Mg(2+)</name>
        <dbReference type="ChEBI" id="CHEBI:18420"/>
    </ligand>
</feature>
<dbReference type="SUPFAM" id="SSF56784">
    <property type="entry name" value="HAD-like"/>
    <property type="match status" value="1"/>
</dbReference>
<evidence type="ECO:0000256" key="14">
    <source>
        <dbReference type="ARBA" id="ARBA00049128"/>
    </source>
</evidence>
<evidence type="ECO:0000259" key="22">
    <source>
        <dbReference type="Pfam" id="PF16212"/>
    </source>
</evidence>
<keyword evidence="5 18" id="KW-0812">Transmembrane</keyword>
<feature type="binding site" evidence="16">
    <location>
        <position position="1066"/>
    </location>
    <ligand>
        <name>ATP</name>
        <dbReference type="ChEBI" id="CHEBI:30616"/>
    </ligand>
</feature>
<keyword evidence="8 16" id="KW-0067">ATP-binding</keyword>
<feature type="compositionally biased region" description="Low complexity" evidence="20">
    <location>
        <begin position="1602"/>
        <end position="1613"/>
    </location>
</feature>
<dbReference type="FunFam" id="3.40.50.1000:FF:000130">
    <property type="entry name" value="Phospholipid-transporting ATPase"/>
    <property type="match status" value="1"/>
</dbReference>
<dbReference type="Pfam" id="PF16209">
    <property type="entry name" value="PhoLip_ATPase_N"/>
    <property type="match status" value="1"/>
</dbReference>
<keyword evidence="10 18" id="KW-1278">Translocase</keyword>
<evidence type="ECO:0000256" key="16">
    <source>
        <dbReference type="PIRSR" id="PIRSR606539-2"/>
    </source>
</evidence>
<dbReference type="SFLD" id="SFLDS00003">
    <property type="entry name" value="Haloacid_Dehalogenase"/>
    <property type="match status" value="1"/>
</dbReference>
<feature type="binding site" evidence="16">
    <location>
        <position position="1072"/>
    </location>
    <ligand>
        <name>ATP</name>
        <dbReference type="ChEBI" id="CHEBI:30616"/>
    </ligand>
</feature>
<feature type="transmembrane region" description="Helical" evidence="18">
    <location>
        <begin position="520"/>
        <end position="537"/>
    </location>
</feature>
<feature type="active site" description="4-aspartylphosphate intermediate" evidence="15">
    <location>
        <position position="633"/>
    </location>
</feature>
<feature type="compositionally biased region" description="Polar residues" evidence="20">
    <location>
        <begin position="1384"/>
        <end position="1403"/>
    </location>
</feature>
<sequence length="1632" mass="183983">MSSQRQGLRRWLVRLHLARANDEDSEDPRDALRRTESTASQTSKRRRLYINMKSSSDSADPSEQSWVSNRVHTAKYTPLTFIPKNLFEQFRNVANLYFLFLVILMCIPTFGVTSPVLSAMPLVAILTITGIKDAFEDWKRNQSDERLNTSKTLTLSHWANVNIPDLTTGRWHRLKIIWGMFAMLAGYENEYTNAYRQARTGHDTGSSAAVPTCVSFQRKQQLEYTQSQQLRSYPNISVQKPVDTPDNTTNGDTPQENGTPANLTPQNKRLLSTMRTRSGSFRAEISNIFKPKAHTPYRPGMIPHNVLHRTATHETGAQSSHRLSMDVSSMYAADQQIGHEPLTPDCRVKWKETLWQDVKAGDYVLLKNDEPVPADVIILSSSEPDGICYVETKNLDGETNLKMRKSLQATGEIYSVHDCERASFYIESEPPHANLYQYNGVLRWQVSNDNDSDDFATGVSHQKTEAVTYNNILLRGCVLRNTKWLIAMVMFCGNETKIMLNTGKTPSKRSKMAKGTNPHVVANFGLLAILCIVSSVVNSIQYRQSGSSPYFGYGTDGGSAAFSGFLTFWVTLILYQNIIPISLYISVEIVKTVAAYFIFADIDMYNEETDQPCIPKTWNISDDLGQIEYIFSDKTGTLTQNVMEYRRCTINGVAYGLGSTEAEEGAKKREQHDANAVPDPMTDDKKISDDDDDDEDDDDDSSPDLEKAYRTMHKKQAELFDNKFLGPNPSFVDPKLFDDLAANNQQSNAIVHFFSSLALCHTVIVERPDPENENHLDYKAQSPDEAALVATARDLGFAFIGREKDTITLNVMGERKEFELLNVLEFNSTRKRMSVIVRAQDSDRIILLCKGADSVIYEHLETDFKDQPDLEKSQKGLQEATTRDLEEFANQGLRTLCLAFRFISEEEYAEWHKEYQEAANSISNREEKLEEACEEIEHSLILLGGTAIEDRLQDGVPDTIAELSHAGIKIWVLTGDKTETAINIGFACNLLTNDMMLIVIKATTRDSTNEQLREAIEKMETADNENGAQKRALVIDGATLKYALENHSKDLLLELGTRCASVVCCRVSPMQKAQVVSMVKKGLNVMTLAIGDGANDVSMIQAANVGVGISGVEGRQAVMASDYAIAQFRFLKKLVLVHGRWSYLRTANMIFTFFYKNIVWTFVLFWYQLFCQFSGTMMFDYSLVTLYNLVFTSLPCIFFGIWDQDLDAIRSLKYPELYLMGLRNDVFKTWRFWLTVIDAIYQSVICFFFPYLLLIGGSVDPAGKDINGVFELGTIVSGISVFVVNLFVGLTLHAWTWLQVAVITVSTLFYFLWVAIYSQFNVFTFAGQVDLFGLGYFWLVLIVTIVACFLPRVAAMHYMHQYRPYDNEIIREIELLPSKRGNRRVSSASEDPNMMRTLNSHGESVSRLISRATRRTTTEYASDDSSSDEDTAHSGGGARLRRPSTRTSLTTPPRAMITRHHRQPSLTSIKSDRILYLQSGKRASFTGFAFSADDSSPYDTIRQSVYRRNSHAAASQPNLPHQDMELVNVKPGEPRPRRDSSTPDDDWISLNFAPLSRSESAPAPNSETARSGVAGKSKMSNVMNNPDEEAKTRQSIREFVTRRLSSPRSSLRPNEMYPNTAQVMSDQPDAYR</sequence>
<dbReference type="FunFam" id="3.40.50.1000:FF:000001">
    <property type="entry name" value="Phospholipid-transporting ATPase IC"/>
    <property type="match status" value="1"/>
</dbReference>
<dbReference type="InterPro" id="IPR032630">
    <property type="entry name" value="P_typ_ATPase_c"/>
</dbReference>
<feature type="transmembrane region" description="Helical" evidence="18">
    <location>
        <begin position="93"/>
        <end position="110"/>
    </location>
</feature>
<comment type="subcellular location">
    <subcellularLocation>
        <location evidence="1">Endomembrane system</location>
        <topology evidence="1">Multi-pass membrane protein</topology>
    </subcellularLocation>
    <subcellularLocation>
        <location evidence="18">Membrane</location>
        <topology evidence="18">Multi-pass membrane protein</topology>
    </subcellularLocation>
</comment>
<dbReference type="Gene3D" id="1.20.1110.10">
    <property type="entry name" value="Calcium-transporting ATPase, transmembrane domain"/>
    <property type="match status" value="1"/>
</dbReference>
<feature type="binding site" evidence="16">
    <location>
        <position position="634"/>
    </location>
    <ligand>
        <name>ATP</name>
        <dbReference type="ChEBI" id="CHEBI:30616"/>
    </ligand>
</feature>
<feature type="transmembrane region" description="Helical" evidence="18">
    <location>
        <begin position="1266"/>
        <end position="1288"/>
    </location>
</feature>
<evidence type="ECO:0000256" key="18">
    <source>
        <dbReference type="RuleBase" id="RU362033"/>
    </source>
</evidence>
<dbReference type="OrthoDB" id="377733at2759"/>
<dbReference type="FunFam" id="3.40.1110.10:FF:000087">
    <property type="entry name" value="Phospholipid-transporting ATPase"/>
    <property type="match status" value="1"/>
</dbReference>
<evidence type="ECO:0000256" key="17">
    <source>
        <dbReference type="PIRSR" id="PIRSR606539-3"/>
    </source>
</evidence>
<evidence type="ECO:0000256" key="8">
    <source>
        <dbReference type="ARBA" id="ARBA00022840"/>
    </source>
</evidence>
<keyword evidence="24" id="KW-1185">Reference proteome</keyword>
<dbReference type="PRINTS" id="PR00119">
    <property type="entry name" value="CATATPASE"/>
</dbReference>
<dbReference type="InterPro" id="IPR036412">
    <property type="entry name" value="HAD-like_sf"/>
</dbReference>
<feature type="compositionally biased region" description="Polar residues" evidence="20">
    <location>
        <begin position="225"/>
        <end position="238"/>
    </location>
</feature>
<dbReference type="SUPFAM" id="SSF81660">
    <property type="entry name" value="Metal cation-transporting ATPase, ATP-binding domain N"/>
    <property type="match status" value="1"/>
</dbReference>
<dbReference type="PANTHER" id="PTHR24092:SF180">
    <property type="entry name" value="PHOSPHOLIPID-TRANSPORTING ATPASE DNF1-RELATED"/>
    <property type="match status" value="1"/>
</dbReference>
<proteinExistence type="inferred from homology"/>
<feature type="compositionally biased region" description="Basic and acidic residues" evidence="20">
    <location>
        <begin position="664"/>
        <end position="673"/>
    </location>
</feature>
<dbReference type="PROSITE" id="PS00154">
    <property type="entry name" value="ATPASE_E1_E2"/>
    <property type="match status" value="1"/>
</dbReference>
<keyword evidence="3" id="KW-0813">Transport</keyword>
<feature type="binding site" evidence="17">
    <location>
        <position position="1092"/>
    </location>
    <ligand>
        <name>Mg(2+)</name>
        <dbReference type="ChEBI" id="CHEBI:18420"/>
    </ligand>
</feature>
<feature type="binding site" evidence="16">
    <location>
        <position position="976"/>
    </location>
    <ligand>
        <name>ATP</name>
        <dbReference type="ChEBI" id="CHEBI:30616"/>
    </ligand>
</feature>
<feature type="domain" description="P-type ATPase N-terminal" evidence="21">
    <location>
        <begin position="59"/>
        <end position="118"/>
    </location>
</feature>
<dbReference type="Pfam" id="PF16212">
    <property type="entry name" value="PhoLip_ATPase_C"/>
    <property type="match status" value="1"/>
</dbReference>
<feature type="coiled-coil region" evidence="19">
    <location>
        <begin position="912"/>
        <end position="939"/>
    </location>
</feature>
<feature type="binding site" evidence="16">
    <location>
        <position position="633"/>
    </location>
    <ligand>
        <name>ATP</name>
        <dbReference type="ChEBI" id="CHEBI:30616"/>
    </ligand>
</feature>
<organism evidence="23 24">
    <name type="scientific">Umbelopsis vinacea</name>
    <dbReference type="NCBI Taxonomy" id="44442"/>
    <lineage>
        <taxon>Eukaryota</taxon>
        <taxon>Fungi</taxon>
        <taxon>Fungi incertae sedis</taxon>
        <taxon>Mucoromycota</taxon>
        <taxon>Mucoromycotina</taxon>
        <taxon>Umbelopsidomycetes</taxon>
        <taxon>Umbelopsidales</taxon>
        <taxon>Umbelopsidaceae</taxon>
        <taxon>Umbelopsis</taxon>
    </lineage>
</organism>
<keyword evidence="12 18" id="KW-0472">Membrane</keyword>
<dbReference type="EC" id="7.6.2.1" evidence="18"/>
<reference evidence="23" key="1">
    <citation type="submission" date="2020-12" db="EMBL/GenBank/DDBJ databases">
        <title>Metabolic potential, ecology and presence of endohyphal bacteria is reflected in genomic diversity of Mucoromycotina.</title>
        <authorList>
            <person name="Muszewska A."/>
            <person name="Okrasinska A."/>
            <person name="Steczkiewicz K."/>
            <person name="Drgas O."/>
            <person name="Orlowska M."/>
            <person name="Perlinska-Lenart U."/>
            <person name="Aleksandrzak-Piekarczyk T."/>
            <person name="Szatraj K."/>
            <person name="Zielenkiewicz U."/>
            <person name="Pilsyk S."/>
            <person name="Malc E."/>
            <person name="Mieczkowski P."/>
            <person name="Kruszewska J.S."/>
            <person name="Biernat P."/>
            <person name="Pawlowska J."/>
        </authorList>
    </citation>
    <scope>NUCLEOTIDE SEQUENCE</scope>
    <source>
        <strain evidence="23">WA0000051536</strain>
    </source>
</reference>
<dbReference type="GO" id="GO:0140326">
    <property type="term" value="F:ATPase-coupled intramembrane lipid transporter activity"/>
    <property type="evidence" value="ECO:0007669"/>
    <property type="project" value="UniProtKB-EC"/>
</dbReference>
<comment type="catalytic activity">
    <reaction evidence="14">
        <text>a 1,2-diacyl-sn-glycero-3-phosphoethanolamine(out) + ATP + H2O = a 1,2-diacyl-sn-glycero-3-phosphoethanolamine(in) + ADP + phosphate + H(+)</text>
        <dbReference type="Rhea" id="RHEA:66132"/>
        <dbReference type="ChEBI" id="CHEBI:15377"/>
        <dbReference type="ChEBI" id="CHEBI:15378"/>
        <dbReference type="ChEBI" id="CHEBI:30616"/>
        <dbReference type="ChEBI" id="CHEBI:43474"/>
        <dbReference type="ChEBI" id="CHEBI:64612"/>
        <dbReference type="ChEBI" id="CHEBI:456216"/>
    </reaction>
    <physiologicalReaction direction="left-to-right" evidence="14">
        <dbReference type="Rhea" id="RHEA:66133"/>
    </physiologicalReaction>
</comment>
<dbReference type="Pfam" id="PF13246">
    <property type="entry name" value="Cation_ATPase"/>
    <property type="match status" value="1"/>
</dbReference>
<dbReference type="InterPro" id="IPR018303">
    <property type="entry name" value="ATPase_P-typ_P_site"/>
</dbReference>
<evidence type="ECO:0000313" key="24">
    <source>
        <dbReference type="Proteomes" id="UP000612746"/>
    </source>
</evidence>
<evidence type="ECO:0000259" key="21">
    <source>
        <dbReference type="Pfam" id="PF16209"/>
    </source>
</evidence>
<keyword evidence="4" id="KW-0597">Phosphoprotein</keyword>
<dbReference type="InterPro" id="IPR023298">
    <property type="entry name" value="ATPase_P-typ_TM_dom_sf"/>
</dbReference>
<feature type="binding site" evidence="16">
    <location>
        <position position="975"/>
    </location>
    <ligand>
        <name>ATP</name>
        <dbReference type="ChEBI" id="CHEBI:30616"/>
    </ligand>
</feature>
<dbReference type="SFLD" id="SFLDF00027">
    <property type="entry name" value="p-type_atpase"/>
    <property type="match status" value="1"/>
</dbReference>
<comment type="cofactor">
    <cofactor evidence="17">
        <name>Mg(2+)</name>
        <dbReference type="ChEBI" id="CHEBI:18420"/>
    </cofactor>
</comment>
<evidence type="ECO:0000256" key="12">
    <source>
        <dbReference type="ARBA" id="ARBA00023136"/>
    </source>
</evidence>
<dbReference type="EMBL" id="JAEPRA010000011">
    <property type="protein sequence ID" value="KAG2178588.1"/>
    <property type="molecule type" value="Genomic_DNA"/>
</dbReference>
<dbReference type="InterPro" id="IPR023214">
    <property type="entry name" value="HAD_sf"/>
</dbReference>
<evidence type="ECO:0000256" key="13">
    <source>
        <dbReference type="ARBA" id="ARBA00034036"/>
    </source>
</evidence>
<dbReference type="SUPFAM" id="SSF81665">
    <property type="entry name" value="Calcium ATPase, transmembrane domain M"/>
    <property type="match status" value="1"/>
</dbReference>
<evidence type="ECO:0000256" key="3">
    <source>
        <dbReference type="ARBA" id="ARBA00022448"/>
    </source>
</evidence>
<keyword evidence="7 16" id="KW-0547">Nucleotide-binding</keyword>
<dbReference type="Gene3D" id="3.40.1110.10">
    <property type="entry name" value="Calcium-transporting ATPase, cytoplasmic domain N"/>
    <property type="match status" value="2"/>
</dbReference>
<feature type="compositionally biased region" description="Polar residues" evidence="20">
    <location>
        <begin position="1557"/>
        <end position="1569"/>
    </location>
</feature>
<dbReference type="Gene3D" id="2.70.150.10">
    <property type="entry name" value="Calcium-transporting ATPase, cytoplasmic transduction domain A"/>
    <property type="match status" value="1"/>
</dbReference>
<dbReference type="GO" id="GO:0005524">
    <property type="term" value="F:ATP binding"/>
    <property type="evidence" value="ECO:0007669"/>
    <property type="project" value="UniProtKB-UniRule"/>
</dbReference>